<dbReference type="InterPro" id="IPR016187">
    <property type="entry name" value="CTDL_fold"/>
</dbReference>
<evidence type="ECO:0000313" key="5">
    <source>
        <dbReference type="Proteomes" id="UP000050794"/>
    </source>
</evidence>
<dbReference type="Pfam" id="PF00059">
    <property type="entry name" value="Lectin_C"/>
    <property type="match status" value="1"/>
</dbReference>
<evidence type="ECO:0000259" key="2">
    <source>
        <dbReference type="PROSITE" id="PS50041"/>
    </source>
</evidence>
<dbReference type="Proteomes" id="UP000050794">
    <property type="component" value="Unassembled WGS sequence"/>
</dbReference>
<dbReference type="EMBL" id="UYWY01022484">
    <property type="protein sequence ID" value="VDM46166.1"/>
    <property type="molecule type" value="Genomic_DNA"/>
</dbReference>
<feature type="domain" description="VWFA" evidence="3">
    <location>
        <begin position="37"/>
        <end position="202"/>
    </location>
</feature>
<dbReference type="InterPro" id="IPR001304">
    <property type="entry name" value="C-type_lectin-like"/>
</dbReference>
<keyword evidence="5" id="KW-1185">Reference proteome</keyword>
<sequence>MRSHLQLLGISALLIGLSATLNEERRCSCDYHKAWLDIVFVFDSSKEINRQDFYAVRNFVSAFVRSIPVSQQIGPYSRVGIINAGDEAFVVGSLKAYNNSIDAANAIRGLQFLNSNTLNLRSYFKNFKKPTDPRAMKEAANMVNYGERPNVKKVVVVFSGKSEPCSYQGMRMKLTKLEEDMNPCRIASQMKTNGNVIITIGMKFDGLQRFPDMRFGSECYTLNFDEAFTSNFAQAICNANCFCQQPFVQFANKCQRYGECVYQNGIPVAHSIAEQTCSDYGSKLISIFSLEKEVFVRNLAEKALINNYWLGARKINSNYTWPNGAGVDAYTNWAPSQPNATQGNCVFEQTLNSVGSWRSDVCDDFTKTHYFSCQVDACKYPVCKFRAIFSLIVTGPVVGL</sequence>
<dbReference type="Gene3D" id="3.40.50.410">
    <property type="entry name" value="von Willebrand factor, type A domain"/>
    <property type="match status" value="1"/>
</dbReference>
<dbReference type="PROSITE" id="PS50041">
    <property type="entry name" value="C_TYPE_LECTIN_2"/>
    <property type="match status" value="1"/>
</dbReference>
<keyword evidence="1" id="KW-0732">Signal</keyword>
<dbReference type="WBParaSite" id="TCNE_0001484501-mRNA-1">
    <property type="protein sequence ID" value="TCNE_0001484501-mRNA-1"/>
    <property type="gene ID" value="TCNE_0001484501"/>
</dbReference>
<dbReference type="PROSITE" id="PS50234">
    <property type="entry name" value="VWFA"/>
    <property type="match status" value="1"/>
</dbReference>
<proteinExistence type="predicted"/>
<feature type="domain" description="C-type lectin" evidence="2">
    <location>
        <begin position="250"/>
        <end position="363"/>
    </location>
</feature>
<dbReference type="CDD" id="cd00037">
    <property type="entry name" value="CLECT"/>
    <property type="match status" value="1"/>
</dbReference>
<dbReference type="SUPFAM" id="SSF53300">
    <property type="entry name" value="vWA-like"/>
    <property type="match status" value="1"/>
</dbReference>
<reference evidence="4 5" key="2">
    <citation type="submission" date="2018-11" db="EMBL/GenBank/DDBJ databases">
        <authorList>
            <consortium name="Pathogen Informatics"/>
        </authorList>
    </citation>
    <scope>NUCLEOTIDE SEQUENCE [LARGE SCALE GENOMIC DNA]</scope>
</reference>
<dbReference type="SMART" id="SM00327">
    <property type="entry name" value="VWA"/>
    <property type="match status" value="1"/>
</dbReference>
<dbReference type="PANTHER" id="PTHR31024:SF3">
    <property type="entry name" value="C-TYPE LECTIN-RELATED"/>
    <property type="match status" value="1"/>
</dbReference>
<dbReference type="InterPro" id="IPR036465">
    <property type="entry name" value="vWFA_dom_sf"/>
</dbReference>
<evidence type="ECO:0000313" key="6">
    <source>
        <dbReference type="WBParaSite" id="TCNE_0001484501-mRNA-1"/>
    </source>
</evidence>
<dbReference type="PANTHER" id="PTHR31024">
    <property type="entry name" value="C-TYPE LECTIN"/>
    <property type="match status" value="1"/>
</dbReference>
<evidence type="ECO:0000313" key="4">
    <source>
        <dbReference type="EMBL" id="VDM46166.1"/>
    </source>
</evidence>
<feature type="chain" id="PRO_5044553593" evidence="1">
    <location>
        <begin position="20"/>
        <end position="400"/>
    </location>
</feature>
<name>A0A183V275_TOXCA</name>
<dbReference type="InterPro" id="IPR016186">
    <property type="entry name" value="C-type_lectin-like/link_sf"/>
</dbReference>
<reference evidence="6" key="1">
    <citation type="submission" date="2016-06" db="UniProtKB">
        <authorList>
            <consortium name="WormBaseParasite"/>
        </authorList>
    </citation>
    <scope>IDENTIFICATION</scope>
</reference>
<evidence type="ECO:0000259" key="3">
    <source>
        <dbReference type="PROSITE" id="PS50234"/>
    </source>
</evidence>
<dbReference type="CDD" id="cd00198">
    <property type="entry name" value="vWFA"/>
    <property type="match status" value="1"/>
</dbReference>
<dbReference type="Pfam" id="PF00092">
    <property type="entry name" value="VWA"/>
    <property type="match status" value="1"/>
</dbReference>
<dbReference type="AlphaFoldDB" id="A0A183V275"/>
<dbReference type="Gene3D" id="3.10.100.10">
    <property type="entry name" value="Mannose-Binding Protein A, subunit A"/>
    <property type="match status" value="1"/>
</dbReference>
<organism evidence="5 6">
    <name type="scientific">Toxocara canis</name>
    <name type="common">Canine roundworm</name>
    <dbReference type="NCBI Taxonomy" id="6265"/>
    <lineage>
        <taxon>Eukaryota</taxon>
        <taxon>Metazoa</taxon>
        <taxon>Ecdysozoa</taxon>
        <taxon>Nematoda</taxon>
        <taxon>Chromadorea</taxon>
        <taxon>Rhabditida</taxon>
        <taxon>Spirurina</taxon>
        <taxon>Ascaridomorpha</taxon>
        <taxon>Ascaridoidea</taxon>
        <taxon>Toxocaridae</taxon>
        <taxon>Toxocara</taxon>
    </lineage>
</organism>
<evidence type="ECO:0000256" key="1">
    <source>
        <dbReference type="SAM" id="SignalP"/>
    </source>
</evidence>
<dbReference type="InterPro" id="IPR002035">
    <property type="entry name" value="VWF_A"/>
</dbReference>
<dbReference type="SUPFAM" id="SSF56436">
    <property type="entry name" value="C-type lectin-like"/>
    <property type="match status" value="1"/>
</dbReference>
<feature type="signal peptide" evidence="1">
    <location>
        <begin position="1"/>
        <end position="19"/>
    </location>
</feature>
<gene>
    <name evidence="4" type="ORF">TCNE_LOCUS14845</name>
</gene>
<dbReference type="SMART" id="SM00034">
    <property type="entry name" value="CLECT"/>
    <property type="match status" value="1"/>
</dbReference>
<accession>A0A183V275</accession>
<protein>
    <submittedName>
        <fullName evidence="6">C-type lectin protein</fullName>
    </submittedName>
</protein>